<dbReference type="Proteomes" id="UP000754226">
    <property type="component" value="Unassembled WGS sequence"/>
</dbReference>
<dbReference type="AlphaFoldDB" id="A0A943I1L8"/>
<organism evidence="1 2">
    <name type="scientific">Acidaminococcus intestini</name>
    <dbReference type="NCBI Taxonomy" id="187327"/>
    <lineage>
        <taxon>Bacteria</taxon>
        <taxon>Bacillati</taxon>
        <taxon>Bacillota</taxon>
        <taxon>Negativicutes</taxon>
        <taxon>Acidaminococcales</taxon>
        <taxon>Acidaminococcaceae</taxon>
        <taxon>Acidaminococcus</taxon>
    </lineage>
</organism>
<sequence>MMGCLTFGERGSFLPSSAQMELSALSPTGLNLLNIPITGRKETHASPI</sequence>
<evidence type="ECO:0000313" key="2">
    <source>
        <dbReference type="Proteomes" id="UP000754226"/>
    </source>
</evidence>
<evidence type="ECO:0000313" key="1">
    <source>
        <dbReference type="EMBL" id="MBS5518869.1"/>
    </source>
</evidence>
<name>A0A943I1L8_9FIRM</name>
<proteinExistence type="predicted"/>
<accession>A0A943I1L8</accession>
<comment type="caution">
    <text evidence="1">The sequence shown here is derived from an EMBL/GenBank/DDBJ whole genome shotgun (WGS) entry which is preliminary data.</text>
</comment>
<reference evidence="1" key="1">
    <citation type="submission" date="2021-02" db="EMBL/GenBank/DDBJ databases">
        <title>Infant gut strain persistence is associated with maternal origin, phylogeny, and functional potential including surface adhesion and iron acquisition.</title>
        <authorList>
            <person name="Lou Y.C."/>
        </authorList>
    </citation>
    <scope>NUCLEOTIDE SEQUENCE</scope>
    <source>
        <strain evidence="1">L3_106_000M1_dasL3_106_000M1_concoct_15</strain>
    </source>
</reference>
<protein>
    <submittedName>
        <fullName evidence="1">Uncharacterized protein</fullName>
    </submittedName>
</protein>
<dbReference type="EMBL" id="JAGZCZ010000001">
    <property type="protein sequence ID" value="MBS5518869.1"/>
    <property type="molecule type" value="Genomic_DNA"/>
</dbReference>
<gene>
    <name evidence="1" type="ORF">KHX13_00765</name>
</gene>